<gene>
    <name evidence="2" type="primary">PAP16_2</name>
    <name evidence="2" type="ORF">Zm00014a_028708</name>
</gene>
<name>A0A3L6FRT4_MAIZE</name>
<evidence type="ECO:0000313" key="3">
    <source>
        <dbReference type="Proteomes" id="UP000251960"/>
    </source>
</evidence>
<feature type="region of interest" description="Disordered" evidence="1">
    <location>
        <begin position="1"/>
        <end position="24"/>
    </location>
</feature>
<accession>A0A3L6FRT4</accession>
<dbReference type="PANTHER" id="PTHR32440">
    <property type="entry name" value="PHOSPHATASE DCR2-RELATED-RELATED"/>
    <property type="match status" value="1"/>
</dbReference>
<organism evidence="2 3">
    <name type="scientific">Zea mays</name>
    <name type="common">Maize</name>
    <dbReference type="NCBI Taxonomy" id="4577"/>
    <lineage>
        <taxon>Eukaryota</taxon>
        <taxon>Viridiplantae</taxon>
        <taxon>Streptophyta</taxon>
        <taxon>Embryophyta</taxon>
        <taxon>Tracheophyta</taxon>
        <taxon>Spermatophyta</taxon>
        <taxon>Magnoliopsida</taxon>
        <taxon>Liliopsida</taxon>
        <taxon>Poales</taxon>
        <taxon>Poaceae</taxon>
        <taxon>PACMAD clade</taxon>
        <taxon>Panicoideae</taxon>
        <taxon>Andropogonodae</taxon>
        <taxon>Andropogoneae</taxon>
        <taxon>Tripsacinae</taxon>
        <taxon>Zea</taxon>
    </lineage>
</organism>
<comment type="caution">
    <text evidence="2">The sequence shown here is derived from an EMBL/GenBank/DDBJ whole genome shotgun (WGS) entry which is preliminary data.</text>
</comment>
<dbReference type="PANTHER" id="PTHR32440:SF11">
    <property type="entry name" value="METALLOPHOSPHOESTERASE DOMAIN-CONTAINING PROTEIN"/>
    <property type="match status" value="1"/>
</dbReference>
<dbReference type="AlphaFoldDB" id="A0A3L6FRT4"/>
<evidence type="ECO:0000313" key="2">
    <source>
        <dbReference type="EMBL" id="PWZ36774.1"/>
    </source>
</evidence>
<dbReference type="Proteomes" id="UP000251960">
    <property type="component" value="Chromosome 2"/>
</dbReference>
<dbReference type="ExpressionAtlas" id="A0A3L6FRT4">
    <property type="expression patterns" value="baseline and differential"/>
</dbReference>
<sequence>MLPGPHRPSRRANPHCASGGAASRPPCSLPPLWFGPGGVFKVALFADLHYGEDAWTDWGSAQDAASDRVMAAVLDVENPDLVVYLGDLVTANNLPVPNASLYWDRAVSAV</sequence>
<dbReference type="SUPFAM" id="SSF56300">
    <property type="entry name" value="Metallo-dependent phosphatases"/>
    <property type="match status" value="1"/>
</dbReference>
<reference evidence="2 3" key="1">
    <citation type="journal article" date="2018" name="Nat. Genet.">
        <title>Extensive intraspecific gene order and gene structural variations between Mo17 and other maize genomes.</title>
        <authorList>
            <person name="Sun S."/>
            <person name="Zhou Y."/>
            <person name="Chen J."/>
            <person name="Shi J."/>
            <person name="Zhao H."/>
            <person name="Zhao H."/>
            <person name="Song W."/>
            <person name="Zhang M."/>
            <person name="Cui Y."/>
            <person name="Dong X."/>
            <person name="Liu H."/>
            <person name="Ma X."/>
            <person name="Jiao Y."/>
            <person name="Wang B."/>
            <person name="Wei X."/>
            <person name="Stein J.C."/>
            <person name="Glaubitz J.C."/>
            <person name="Lu F."/>
            <person name="Yu G."/>
            <person name="Liang C."/>
            <person name="Fengler K."/>
            <person name="Li B."/>
            <person name="Rafalski A."/>
            <person name="Schnable P.S."/>
            <person name="Ware D.H."/>
            <person name="Buckler E.S."/>
            <person name="Lai J."/>
        </authorList>
    </citation>
    <scope>NUCLEOTIDE SEQUENCE [LARGE SCALE GENOMIC DNA]</scope>
    <source>
        <strain evidence="3">cv. Missouri 17</strain>
        <tissue evidence="2">Seedling</tissue>
    </source>
</reference>
<evidence type="ECO:0000256" key="1">
    <source>
        <dbReference type="SAM" id="MobiDB-lite"/>
    </source>
</evidence>
<protein>
    <submittedName>
        <fullName evidence="2">Putative inactive purple acid phosphatase 16</fullName>
    </submittedName>
</protein>
<proteinExistence type="predicted"/>
<dbReference type="InterPro" id="IPR029052">
    <property type="entry name" value="Metallo-depent_PP-like"/>
</dbReference>
<dbReference type="EMBL" id="NCVQ01000003">
    <property type="protein sequence ID" value="PWZ36774.1"/>
    <property type="molecule type" value="Genomic_DNA"/>
</dbReference>